<evidence type="ECO:0000256" key="2">
    <source>
        <dbReference type="ARBA" id="ARBA00022679"/>
    </source>
</evidence>
<evidence type="ECO:0000313" key="3">
    <source>
        <dbReference type="Proteomes" id="UP000694853"/>
    </source>
</evidence>
<organism evidence="3 4">
    <name type="scientific">Abrus precatorius</name>
    <name type="common">Indian licorice</name>
    <name type="synonym">Glycine abrus</name>
    <dbReference type="NCBI Taxonomy" id="3816"/>
    <lineage>
        <taxon>Eukaryota</taxon>
        <taxon>Viridiplantae</taxon>
        <taxon>Streptophyta</taxon>
        <taxon>Embryophyta</taxon>
        <taxon>Tracheophyta</taxon>
        <taxon>Spermatophyta</taxon>
        <taxon>Magnoliopsida</taxon>
        <taxon>eudicotyledons</taxon>
        <taxon>Gunneridae</taxon>
        <taxon>Pentapetalae</taxon>
        <taxon>rosids</taxon>
        <taxon>fabids</taxon>
        <taxon>Fabales</taxon>
        <taxon>Fabaceae</taxon>
        <taxon>Papilionoideae</taxon>
        <taxon>50 kb inversion clade</taxon>
        <taxon>NPAAA clade</taxon>
        <taxon>indigoferoid/millettioid clade</taxon>
        <taxon>Abreae</taxon>
        <taxon>Abrus</taxon>
    </lineage>
</organism>
<reference evidence="3" key="1">
    <citation type="journal article" date="2019" name="Toxins">
        <title>Detection of Abrin-Like and Prepropulchellin-Like Toxin Genes and Transcripts Using Whole Genome Sequencing and Full-Length Transcript Sequencing of Abrus precatorius.</title>
        <authorList>
            <person name="Hovde B.T."/>
            <person name="Daligault H.E."/>
            <person name="Hanschen E.R."/>
            <person name="Kunde Y.A."/>
            <person name="Johnson M.B."/>
            <person name="Starkenburg S.R."/>
            <person name="Johnson S.L."/>
        </authorList>
    </citation>
    <scope>NUCLEOTIDE SEQUENCE [LARGE SCALE GENOMIC DNA]</scope>
</reference>
<dbReference type="RefSeq" id="XP_027352098.1">
    <property type="nucleotide sequence ID" value="XM_027496297.1"/>
</dbReference>
<sequence>MASLSSSLKFTARRCKPELVAPAKPTPHELKLLSDIDDQDGLRFQIPIIMIYRNEPSMAGKDPVEVIREGLAKTLVFYYPFAGRIREGHDRKLMVDCTGEGVMFIEADAEVTLDQFGDSLVPPFPCFEELLYDVPDSQEITDCPILLIQVTRLKCGGFILIVRLNHTMCDGAGLSQFMNAWAEIARGARQPSIPPVWQRELLLARDPPRITCNHREYEQFPNTNEGTVTSYENNMVLRSFFFGPAEMAALRRLIPHHLRACSTFDVITACFWLCRTKALQIDLDEDVRMMCIVNARARFNPPLPVGYYGNAFVYPAAITTARKLCENSFGYAVELMNKVKSEVNEEYVRSVTDLMVIKGRCLFTTVRSCIISDLTRSRFREINFGWGNAVYGGVAKGGAGSFPAVTFQVPYKNANGEEGIILPIWLPTKAMERFVIELGEMLGNQNQLKKSGPRSIMSSL</sequence>
<dbReference type="InterPro" id="IPR023213">
    <property type="entry name" value="CAT-like_dom_sf"/>
</dbReference>
<proteinExistence type="inferred from homology"/>
<gene>
    <name evidence="4" type="primary">LOC113862964</name>
</gene>
<dbReference type="AlphaFoldDB" id="A0A8B8L9X4"/>
<reference evidence="4" key="2">
    <citation type="submission" date="2025-08" db="UniProtKB">
        <authorList>
            <consortium name="RefSeq"/>
        </authorList>
    </citation>
    <scope>IDENTIFICATION</scope>
    <source>
        <tissue evidence="4">Young leaves</tissue>
    </source>
</reference>
<dbReference type="GO" id="GO:0016740">
    <property type="term" value="F:transferase activity"/>
    <property type="evidence" value="ECO:0007669"/>
    <property type="project" value="UniProtKB-KW"/>
</dbReference>
<keyword evidence="3" id="KW-1185">Reference proteome</keyword>
<dbReference type="PANTHER" id="PTHR31147">
    <property type="entry name" value="ACYL TRANSFERASE 4"/>
    <property type="match status" value="1"/>
</dbReference>
<dbReference type="PANTHER" id="PTHR31147:SF66">
    <property type="entry name" value="OS05G0315700 PROTEIN"/>
    <property type="match status" value="1"/>
</dbReference>
<dbReference type="KEGG" id="aprc:113862964"/>
<protein>
    <submittedName>
        <fullName evidence="4">Benzyl alcohol O-benzoyltransferase-like</fullName>
    </submittedName>
</protein>
<evidence type="ECO:0000313" key="4">
    <source>
        <dbReference type="RefSeq" id="XP_027352098.1"/>
    </source>
</evidence>
<evidence type="ECO:0000256" key="1">
    <source>
        <dbReference type="ARBA" id="ARBA00009861"/>
    </source>
</evidence>
<keyword evidence="2" id="KW-0808">Transferase</keyword>
<dbReference type="Gene3D" id="3.30.559.10">
    <property type="entry name" value="Chloramphenicol acetyltransferase-like domain"/>
    <property type="match status" value="2"/>
</dbReference>
<name>A0A8B8L9X4_ABRPR</name>
<accession>A0A8B8L9X4</accession>
<dbReference type="Proteomes" id="UP000694853">
    <property type="component" value="Unplaced"/>
</dbReference>
<comment type="similarity">
    <text evidence="1">Belongs to the plant acyltransferase family.</text>
</comment>
<dbReference type="InterPro" id="IPR050898">
    <property type="entry name" value="Plant_acyltransferase"/>
</dbReference>
<dbReference type="Pfam" id="PF02458">
    <property type="entry name" value="Transferase"/>
    <property type="match status" value="1"/>
</dbReference>
<dbReference type="GeneID" id="113862964"/>
<dbReference type="OrthoDB" id="1483986at2759"/>